<dbReference type="InterPro" id="IPR000719">
    <property type="entry name" value="Prot_kinase_dom"/>
</dbReference>
<dbReference type="PIRSF" id="PIRSF038172">
    <property type="entry name" value="MAPKKKK"/>
    <property type="match status" value="1"/>
</dbReference>
<dbReference type="InterPro" id="IPR011009">
    <property type="entry name" value="Kinase-like_dom_sf"/>
</dbReference>
<dbReference type="SMART" id="SM00220">
    <property type="entry name" value="S_TKc"/>
    <property type="match status" value="1"/>
</dbReference>
<feature type="domain" description="Protein kinase" evidence="12">
    <location>
        <begin position="135"/>
        <end position="415"/>
    </location>
</feature>
<keyword evidence="5 8" id="KW-0547">Nucleotide-binding</keyword>
<keyword evidence="4 8" id="KW-0808">Transferase</keyword>
<dbReference type="Gene3D" id="2.40.128.620">
    <property type="match status" value="1"/>
</dbReference>
<dbReference type="GO" id="GO:0008349">
    <property type="term" value="F:MAP kinase kinase kinase kinase activity"/>
    <property type="evidence" value="ECO:0007669"/>
    <property type="project" value="InterPro"/>
</dbReference>
<organism evidence="14 15">
    <name type="scientific">Macrostomum lignano</name>
    <dbReference type="NCBI Taxonomy" id="282301"/>
    <lineage>
        <taxon>Eukaryota</taxon>
        <taxon>Metazoa</taxon>
        <taxon>Spiralia</taxon>
        <taxon>Lophotrochozoa</taxon>
        <taxon>Platyhelminthes</taxon>
        <taxon>Rhabditophora</taxon>
        <taxon>Macrostomorpha</taxon>
        <taxon>Macrostomida</taxon>
        <taxon>Macrostomidae</taxon>
        <taxon>Macrostomum</taxon>
    </lineage>
</organism>
<dbReference type="InterPro" id="IPR001180">
    <property type="entry name" value="CNH_dom"/>
</dbReference>
<evidence type="ECO:0000256" key="3">
    <source>
        <dbReference type="ARBA" id="ARBA00022553"/>
    </source>
</evidence>
<keyword evidence="14" id="KW-1185">Reference proteome</keyword>
<evidence type="ECO:0000256" key="6">
    <source>
        <dbReference type="ARBA" id="ARBA00022840"/>
    </source>
</evidence>
<comment type="function">
    <text evidence="8">Serine/threonine kinase that plays a role in the response to environmental stress. Appears to act upstream of the JUN N-terminal pathway.</text>
</comment>
<evidence type="ECO:0000256" key="10">
    <source>
        <dbReference type="PROSITE-ProRule" id="PRU00124"/>
    </source>
</evidence>
<dbReference type="Gene3D" id="1.10.510.10">
    <property type="entry name" value="Transferase(Phosphotransferase) domain 1"/>
    <property type="match status" value="1"/>
</dbReference>
<dbReference type="InterPro" id="IPR050629">
    <property type="entry name" value="STE20/SPS1-PAK"/>
</dbReference>
<evidence type="ECO:0000256" key="7">
    <source>
        <dbReference type="ARBA" id="ARBA00023157"/>
    </source>
</evidence>
<evidence type="ECO:0000256" key="11">
    <source>
        <dbReference type="SAM" id="MobiDB-lite"/>
    </source>
</evidence>
<comment type="cofactor">
    <cofactor evidence="1 8">
        <name>Mg(2+)</name>
        <dbReference type="ChEBI" id="CHEBI:18420"/>
    </cofactor>
</comment>
<feature type="region of interest" description="Disordered" evidence="11">
    <location>
        <begin position="462"/>
        <end position="481"/>
    </location>
</feature>
<comment type="similarity">
    <text evidence="2 8">Belongs to the protein kinase superfamily. STE Ser/Thr protein kinase family. STE20 subfamily.</text>
</comment>
<keyword evidence="7 10" id="KW-1015">Disulfide bond</keyword>
<feature type="disulfide bond" evidence="10">
    <location>
        <begin position="15"/>
        <end position="33"/>
    </location>
</feature>
<dbReference type="WBParaSite" id="maker-uti_cns_0010979-snap-gene-0.2-mRNA-1">
    <property type="protein sequence ID" value="maker-uti_cns_0010979-snap-gene-0.2-mRNA-1"/>
    <property type="gene ID" value="maker-uti_cns_0010979-snap-gene-0.2"/>
</dbReference>
<feature type="compositionally biased region" description="Polar residues" evidence="11">
    <location>
        <begin position="532"/>
        <end position="541"/>
    </location>
</feature>
<dbReference type="GO" id="GO:0005524">
    <property type="term" value="F:ATP binding"/>
    <property type="evidence" value="ECO:0007669"/>
    <property type="project" value="UniProtKB-UniRule"/>
</dbReference>
<comment type="caution">
    <text evidence="10">Lacks conserved residue(s) required for the propagation of feature annotation.</text>
</comment>
<evidence type="ECO:0000256" key="9">
    <source>
        <dbReference type="PIRSR" id="PIRSR038172-1"/>
    </source>
</evidence>
<feature type="domain" description="CNH" evidence="13">
    <location>
        <begin position="641"/>
        <end position="948"/>
    </location>
</feature>
<evidence type="ECO:0000256" key="8">
    <source>
        <dbReference type="PIRNR" id="PIRNR038172"/>
    </source>
</evidence>
<dbReference type="AlphaFoldDB" id="A0A1I8I9J2"/>
<evidence type="ECO:0000256" key="1">
    <source>
        <dbReference type="ARBA" id="ARBA00001946"/>
    </source>
</evidence>
<dbReference type="SUPFAM" id="SSF56112">
    <property type="entry name" value="Protein kinase-like (PK-like)"/>
    <property type="match status" value="1"/>
</dbReference>
<feature type="active site" description="Proton acceptor" evidence="9">
    <location>
        <position position="278"/>
    </location>
</feature>
<evidence type="ECO:0000259" key="12">
    <source>
        <dbReference type="PROSITE" id="PS50011"/>
    </source>
</evidence>
<proteinExistence type="inferred from homology"/>
<accession>A0A1I8I9J2</accession>
<evidence type="ECO:0000256" key="4">
    <source>
        <dbReference type="ARBA" id="ARBA00022679"/>
    </source>
</evidence>
<comment type="catalytic activity">
    <reaction evidence="8">
        <text>L-seryl-[protein] + ATP = O-phospho-L-seryl-[protein] + ADP + H(+)</text>
        <dbReference type="Rhea" id="RHEA:17989"/>
        <dbReference type="Rhea" id="RHEA-COMP:9863"/>
        <dbReference type="Rhea" id="RHEA-COMP:11604"/>
        <dbReference type="ChEBI" id="CHEBI:15378"/>
        <dbReference type="ChEBI" id="CHEBI:29999"/>
        <dbReference type="ChEBI" id="CHEBI:30616"/>
        <dbReference type="ChEBI" id="CHEBI:83421"/>
        <dbReference type="ChEBI" id="CHEBI:456216"/>
        <dbReference type="EC" id="2.7.11.1"/>
    </reaction>
</comment>
<dbReference type="PANTHER" id="PTHR48012:SF18">
    <property type="entry name" value="HAPPYHOUR, ISOFORM A"/>
    <property type="match status" value="1"/>
</dbReference>
<dbReference type="PROSITE" id="PS50219">
    <property type="entry name" value="CNH"/>
    <property type="match status" value="1"/>
</dbReference>
<name>A0A1I8I9J2_9PLAT</name>
<dbReference type="SUPFAM" id="SSF57424">
    <property type="entry name" value="LDL receptor-like module"/>
    <property type="match status" value="1"/>
</dbReference>
<dbReference type="InterPro" id="IPR002172">
    <property type="entry name" value="LDrepeatLR_classA_rpt"/>
</dbReference>
<dbReference type="PROSITE" id="PS01209">
    <property type="entry name" value="LDLRA_1"/>
    <property type="match status" value="1"/>
</dbReference>
<dbReference type="Pfam" id="PF00780">
    <property type="entry name" value="CNH"/>
    <property type="match status" value="1"/>
</dbReference>
<dbReference type="GO" id="GO:0005737">
    <property type="term" value="C:cytoplasm"/>
    <property type="evidence" value="ECO:0007669"/>
    <property type="project" value="TreeGrafter"/>
</dbReference>
<dbReference type="Pfam" id="PF00069">
    <property type="entry name" value="Pkinase"/>
    <property type="match status" value="1"/>
</dbReference>
<keyword evidence="6 8" id="KW-0067">ATP-binding</keyword>
<evidence type="ECO:0000313" key="14">
    <source>
        <dbReference type="Proteomes" id="UP000095280"/>
    </source>
</evidence>
<comment type="catalytic activity">
    <reaction evidence="8">
        <text>L-threonyl-[protein] + ATP = O-phospho-L-threonyl-[protein] + ADP + H(+)</text>
        <dbReference type="Rhea" id="RHEA:46608"/>
        <dbReference type="Rhea" id="RHEA-COMP:11060"/>
        <dbReference type="Rhea" id="RHEA-COMP:11605"/>
        <dbReference type="ChEBI" id="CHEBI:15378"/>
        <dbReference type="ChEBI" id="CHEBI:30013"/>
        <dbReference type="ChEBI" id="CHEBI:30616"/>
        <dbReference type="ChEBI" id="CHEBI:61977"/>
        <dbReference type="ChEBI" id="CHEBI:456216"/>
        <dbReference type="EC" id="2.7.11.1"/>
    </reaction>
</comment>
<feature type="compositionally biased region" description="Low complexity" evidence="11">
    <location>
        <begin position="577"/>
        <end position="586"/>
    </location>
</feature>
<protein>
    <recommendedName>
        <fullName evidence="8">Mitogen-activated protein kinase kinase kinase kinase</fullName>
        <ecNumber evidence="8">2.7.11.1</ecNumber>
    </recommendedName>
</protein>
<dbReference type="PANTHER" id="PTHR48012">
    <property type="entry name" value="STERILE20-LIKE KINASE, ISOFORM B-RELATED"/>
    <property type="match status" value="1"/>
</dbReference>
<dbReference type="SMART" id="SM00036">
    <property type="entry name" value="CNH"/>
    <property type="match status" value="1"/>
</dbReference>
<dbReference type="Proteomes" id="UP000095280">
    <property type="component" value="Unplaced"/>
</dbReference>
<sequence length="990" mass="108641">PIVGNDCPKSAPWPCKSGQCLSFAFICDGRKDCIDGYDEDKALCIARSPSQHHSEALHHAIPRLADPKILGNGTPDQIAKLLTEERNVADYAQKMNLTETQKETLVRVMEFAREGRVLDLVYENMPEDAYRETYALFGRIVESGFLGSEGMRKRLQYSSYNIYSICDAKQKASGTYAAMKSVRIDPADDLKTILTELYVLKDCHHPNIVEFFGAFLTDSRACSHASLWIAMEYCGGKSLQDIYATTRRPFEEATIAFVMRETLRGLAHMHTKQQIHRDVKGANILLTKSGCVKLADFGISAQISETIGKRMSFIGTPYWMAPEVADVRRKGGYDERCDTWAAGITAIELAELEPPMFSLHPMKALQLLASSRYRPPKLKEKSSWSASFHEFLKTALRLSPKSRPTAQELLGHQFLASQDLGEHLTRALLVQFREDCRRYQGFVGGGGGAGVYAELLGRTSPPVEDVDTSSASAGAVGGGAAPRAVEEAMTPTEDSIRVGWPANGGGGGVGAAMVADGNGVGIEDDCKACAASSPTEASGTLTGPPKRSASAEDLMDSKKENPVAAVEPAPPTPPSTPTQQHPSTPLLPRPKSEPNQELPTQIMAVNQLLHQHQCSDPIAAQPPHRPLRLGSGLSKIFDDCPLKINAVAKWTSPRNESVLLIGANEGIYSLSLNQRLQAAPAMVLLVRQRCLWLFVYRGVLVSLSGRHPQLYRHDLSLLFPADSRSRLKGRVAMRLANNPPSAKIPRTKGCMRVSARKHPETAERWLACAMPDSVLLLQWDNGRRNFLEYKCLQCPDLPQPLLTFELFVRSGYKLPFVCVGVLQGRNEACVRFRLLDLNRLDGLVELWPTDPAGLDEEVETTCVSQLDLSSVLVCHSNQARLFHPANGRSLGGAVSLSFTIENALSLEDRAVVCFYKHGFQARCFDSEPTKTANNDKDLLHSFDDPDHVYRFVGVAGPNPVLERRPVHDPMASCDLLLIVGCGHARADPVA</sequence>
<dbReference type="InterPro" id="IPR021160">
    <property type="entry name" value="MAPKKKK"/>
</dbReference>
<evidence type="ECO:0000313" key="15">
    <source>
        <dbReference type="WBParaSite" id="maker-uti_cns_0010979-snap-gene-0.2-mRNA-1"/>
    </source>
</evidence>
<evidence type="ECO:0000256" key="5">
    <source>
        <dbReference type="ARBA" id="ARBA00022741"/>
    </source>
</evidence>
<dbReference type="PROSITE" id="PS50011">
    <property type="entry name" value="PROTEIN_KINASE_DOM"/>
    <property type="match status" value="1"/>
</dbReference>
<feature type="region of interest" description="Disordered" evidence="11">
    <location>
        <begin position="532"/>
        <end position="595"/>
    </location>
</feature>
<dbReference type="PROSITE" id="PS50068">
    <property type="entry name" value="LDLRA_2"/>
    <property type="match status" value="1"/>
</dbReference>
<evidence type="ECO:0000259" key="13">
    <source>
        <dbReference type="PROSITE" id="PS50219"/>
    </source>
</evidence>
<evidence type="ECO:0000256" key="2">
    <source>
        <dbReference type="ARBA" id="ARBA00008874"/>
    </source>
</evidence>
<dbReference type="InterPro" id="IPR023415">
    <property type="entry name" value="LDLR_class-A_CS"/>
</dbReference>
<keyword evidence="8" id="KW-0418">Kinase</keyword>
<reference evidence="15" key="1">
    <citation type="submission" date="2016-11" db="UniProtKB">
        <authorList>
            <consortium name="WormBaseParasite"/>
        </authorList>
    </citation>
    <scope>IDENTIFICATION</scope>
</reference>
<dbReference type="InterPro" id="IPR036055">
    <property type="entry name" value="LDL_receptor-like_sf"/>
</dbReference>
<dbReference type="CDD" id="cd00112">
    <property type="entry name" value="LDLa"/>
    <property type="match status" value="1"/>
</dbReference>
<dbReference type="GO" id="GO:0106310">
    <property type="term" value="F:protein serine kinase activity"/>
    <property type="evidence" value="ECO:0007669"/>
    <property type="project" value="RHEA"/>
</dbReference>
<dbReference type="SMART" id="SM00192">
    <property type="entry name" value="LDLa"/>
    <property type="match status" value="1"/>
</dbReference>
<dbReference type="EC" id="2.7.11.1" evidence="8"/>
<keyword evidence="8" id="KW-0723">Serine/threonine-protein kinase</keyword>
<keyword evidence="3" id="KW-0597">Phosphoprotein</keyword>